<dbReference type="EMBL" id="JQOF01000006">
    <property type="protein sequence ID" value="KGA41799.1"/>
    <property type="molecule type" value="Genomic_DNA"/>
</dbReference>
<gene>
    <name evidence="1" type="ORF">KU75_08685</name>
</gene>
<evidence type="ECO:0000313" key="2">
    <source>
        <dbReference type="Proteomes" id="UP000029447"/>
    </source>
</evidence>
<dbReference type="Proteomes" id="UP000029447">
    <property type="component" value="Unassembled WGS sequence"/>
</dbReference>
<dbReference type="RefSeq" id="WP_044204667.1">
    <property type="nucleotide sequence ID" value="NZ_JBEHES010000071.1"/>
</dbReference>
<reference evidence="1 2" key="1">
    <citation type="submission" date="2014-08" db="EMBL/GenBank/DDBJ databases">
        <title>Genome sequences of NCPPB Pectobacterium isolates.</title>
        <authorList>
            <person name="Glover R.H."/>
            <person name="Sapp M."/>
            <person name="Elphinstone J."/>
        </authorList>
    </citation>
    <scope>NUCLEOTIDE SEQUENCE [LARGE SCALE GENOMIC DNA]</scope>
    <source>
        <strain evidence="1 2">NCPPB3841</strain>
    </source>
</reference>
<proteinExistence type="predicted"/>
<accession>A0ABR4VR25</accession>
<protein>
    <submittedName>
        <fullName evidence="1">Uncharacterized protein</fullName>
    </submittedName>
</protein>
<name>A0ABR4VR25_9GAMM</name>
<organism evidence="1 2">
    <name type="scientific">Pectobacterium odoriferum</name>
    <dbReference type="NCBI Taxonomy" id="78398"/>
    <lineage>
        <taxon>Bacteria</taxon>
        <taxon>Pseudomonadati</taxon>
        <taxon>Pseudomonadota</taxon>
        <taxon>Gammaproteobacteria</taxon>
        <taxon>Enterobacterales</taxon>
        <taxon>Pectobacteriaceae</taxon>
        <taxon>Pectobacterium</taxon>
    </lineage>
</organism>
<keyword evidence="2" id="KW-1185">Reference proteome</keyword>
<comment type="caution">
    <text evidence="1">The sequence shown here is derived from an EMBL/GenBank/DDBJ whole genome shotgun (WGS) entry which is preliminary data.</text>
</comment>
<sequence>MKGYIHSMPYLARFASKRTEANNIPGYYSSEQDVWVIEDDDKELPIILKGFLSETLTKTSNNQEGDDDASYRIAELGTKTEAELERDDTDFSTNHLLELVTKTDTIQEQDDNNWGDSHLIELATKTFVAVERDDELSFLHMLDKENIVN</sequence>
<evidence type="ECO:0000313" key="1">
    <source>
        <dbReference type="EMBL" id="KGA41799.1"/>
    </source>
</evidence>